<evidence type="ECO:0000313" key="13">
    <source>
        <dbReference type="Proteomes" id="UP000050525"/>
    </source>
</evidence>
<dbReference type="STRING" id="8496.A0A151MQX0"/>
<dbReference type="PROSITE" id="PS50222">
    <property type="entry name" value="EF_HAND_2"/>
    <property type="match status" value="2"/>
</dbReference>
<dbReference type="SMART" id="SM00054">
    <property type="entry name" value="EFh"/>
    <property type="match status" value="2"/>
</dbReference>
<evidence type="ECO:0000256" key="1">
    <source>
        <dbReference type="ARBA" id="ARBA00004611"/>
    </source>
</evidence>
<feature type="domain" description="EF-hand" evidence="11">
    <location>
        <begin position="330"/>
        <end position="365"/>
    </location>
</feature>
<dbReference type="PANTHER" id="PTHR12086">
    <property type="entry name" value="EF-HAND DOMAIN C-TERMINAL CONTAINING PROTEIN"/>
    <property type="match status" value="1"/>
</dbReference>
<keyword evidence="5" id="KW-0106">Calcium</keyword>
<dbReference type="CDD" id="cd00051">
    <property type="entry name" value="EFh"/>
    <property type="match status" value="1"/>
</dbReference>
<evidence type="ECO:0000256" key="8">
    <source>
        <dbReference type="ARBA" id="ARBA00023212"/>
    </source>
</evidence>
<name>A0A151MQX0_ALLMI</name>
<evidence type="ECO:0000256" key="10">
    <source>
        <dbReference type="SAM" id="MobiDB-lite"/>
    </source>
</evidence>
<feature type="region of interest" description="Disordered" evidence="10">
    <location>
        <begin position="417"/>
        <end position="439"/>
    </location>
</feature>
<evidence type="ECO:0000256" key="2">
    <source>
        <dbReference type="ARBA" id="ARBA00022490"/>
    </source>
</evidence>
<dbReference type="InterPro" id="IPR040193">
    <property type="entry name" value="EFHC1/EFHC2/EFHB"/>
</dbReference>
<evidence type="ECO:0000256" key="3">
    <source>
        <dbReference type="ARBA" id="ARBA00022723"/>
    </source>
</evidence>
<dbReference type="PANTHER" id="PTHR12086:SF12">
    <property type="entry name" value="EF-HAND DOMAIN-CONTAINING FAMILY MEMBER B"/>
    <property type="match status" value="1"/>
</dbReference>
<dbReference type="InterPro" id="IPR057428">
    <property type="entry name" value="EFHB_EF-hand_C"/>
</dbReference>
<evidence type="ECO:0000256" key="6">
    <source>
        <dbReference type="ARBA" id="ARBA00022846"/>
    </source>
</evidence>
<keyword evidence="8" id="KW-0206">Cytoskeleton</keyword>
<dbReference type="Gene3D" id="1.10.238.10">
    <property type="entry name" value="EF-hand"/>
    <property type="match status" value="1"/>
</dbReference>
<evidence type="ECO:0000256" key="7">
    <source>
        <dbReference type="ARBA" id="ARBA00023069"/>
    </source>
</evidence>
<evidence type="ECO:0000259" key="11">
    <source>
        <dbReference type="PROSITE" id="PS50222"/>
    </source>
</evidence>
<evidence type="ECO:0000256" key="9">
    <source>
        <dbReference type="ARBA" id="ARBA00023273"/>
    </source>
</evidence>
<feature type="compositionally biased region" description="Basic and acidic residues" evidence="10">
    <location>
        <begin position="417"/>
        <end position="432"/>
    </location>
</feature>
<comment type="subcellular location">
    <subcellularLocation>
        <location evidence="1">Cytoplasm</location>
        <location evidence="1">Cytoskeleton</location>
        <location evidence="1">Flagellum axoneme</location>
    </subcellularLocation>
</comment>
<keyword evidence="7" id="KW-0969">Cilium</keyword>
<feature type="domain" description="EF-hand" evidence="11">
    <location>
        <begin position="366"/>
        <end position="401"/>
    </location>
</feature>
<reference evidence="12 13" key="1">
    <citation type="journal article" date="2012" name="Genome Biol.">
        <title>Sequencing three crocodilian genomes to illuminate the evolution of archosaurs and amniotes.</title>
        <authorList>
            <person name="St John J.A."/>
            <person name="Braun E.L."/>
            <person name="Isberg S.R."/>
            <person name="Miles L.G."/>
            <person name="Chong A.Y."/>
            <person name="Gongora J."/>
            <person name="Dalzell P."/>
            <person name="Moran C."/>
            <person name="Bed'hom B."/>
            <person name="Abzhanov A."/>
            <person name="Burgess S.C."/>
            <person name="Cooksey A.M."/>
            <person name="Castoe T.A."/>
            <person name="Crawford N.G."/>
            <person name="Densmore L.D."/>
            <person name="Drew J.C."/>
            <person name="Edwards S.V."/>
            <person name="Faircloth B.C."/>
            <person name="Fujita M.K."/>
            <person name="Greenwold M.J."/>
            <person name="Hoffmann F.G."/>
            <person name="Howard J.M."/>
            <person name="Iguchi T."/>
            <person name="Janes D.E."/>
            <person name="Khan S.Y."/>
            <person name="Kohno S."/>
            <person name="de Koning A.J."/>
            <person name="Lance S.L."/>
            <person name="McCarthy F.M."/>
            <person name="McCormack J.E."/>
            <person name="Merchant M.E."/>
            <person name="Peterson D.G."/>
            <person name="Pollock D.D."/>
            <person name="Pourmand N."/>
            <person name="Raney B.J."/>
            <person name="Roessler K.A."/>
            <person name="Sanford J.R."/>
            <person name="Sawyer R.H."/>
            <person name="Schmidt C.J."/>
            <person name="Triplett E.W."/>
            <person name="Tuberville T.D."/>
            <person name="Venegas-Anaya M."/>
            <person name="Howard J.T."/>
            <person name="Jarvis E.D."/>
            <person name="Guillette L.J.Jr."/>
            <person name="Glenn T.C."/>
            <person name="Green R.E."/>
            <person name="Ray D.A."/>
        </authorList>
    </citation>
    <scope>NUCLEOTIDE SEQUENCE [LARGE SCALE GENOMIC DNA]</scope>
    <source>
        <strain evidence="12">KSC_2009_1</strain>
    </source>
</reference>
<organism evidence="12 13">
    <name type="scientific">Alligator mississippiensis</name>
    <name type="common">American alligator</name>
    <dbReference type="NCBI Taxonomy" id="8496"/>
    <lineage>
        <taxon>Eukaryota</taxon>
        <taxon>Metazoa</taxon>
        <taxon>Chordata</taxon>
        <taxon>Craniata</taxon>
        <taxon>Vertebrata</taxon>
        <taxon>Euteleostomi</taxon>
        <taxon>Archelosauria</taxon>
        <taxon>Archosauria</taxon>
        <taxon>Crocodylia</taxon>
        <taxon>Alligatoridae</taxon>
        <taxon>Alligatorinae</taxon>
        <taxon>Alligator</taxon>
    </lineage>
</organism>
<dbReference type="SUPFAM" id="SSF47473">
    <property type="entry name" value="EF-hand"/>
    <property type="match status" value="1"/>
</dbReference>
<accession>A0A151MQX0</accession>
<protein>
    <submittedName>
        <fullName evidence="12">EF-hand domain-containing family member B isoform B</fullName>
    </submittedName>
</protein>
<comment type="caution">
    <text evidence="12">The sequence shown here is derived from an EMBL/GenBank/DDBJ whole genome shotgun (WGS) entry which is preliminary data.</text>
</comment>
<evidence type="ECO:0000256" key="5">
    <source>
        <dbReference type="ARBA" id="ARBA00022837"/>
    </source>
</evidence>
<dbReference type="PROSITE" id="PS00018">
    <property type="entry name" value="EF_HAND_1"/>
    <property type="match status" value="2"/>
</dbReference>
<dbReference type="InterPro" id="IPR011992">
    <property type="entry name" value="EF-hand-dom_pair"/>
</dbReference>
<sequence length="622" mass="69930">MQSARRAAMVGAPAGRAVYQGRFRDTFPELPAAGKLRPIGDTAGSCLTEALPRPITPPVIRKFRNMSSPAPGAERIFYGRAKDPDIPAHLTHGISSHSSLSAGLLTNPSCKTRFQQKINEKKEALYLSNWGAPLGRSHDQTSMLPKGLDVTNTTFGGTTIRGTPAGDLINPPKPFEEIDKEAREGHELYVVTHNDYNVGEPRNRKYSSPKFNKYNIYGKETPHFNDGRNTSKSLQWLYNVQLKKAAKIVSKRIDDFKEKFQPQLGKVLDPIAETMNVPPDHTFGMLLRPDEFGVGDLLHYRVPSEFLRGKDREQAVFTAIRQNLKKANYHNFGTLLEAFRHYDKNGDGKIDKEELRKSCFQLNLDLDEELLDALFDYCDLDKDGLIDYLEFANFLNWKDKMAIGEFEEKIITQRKKAEASEASKPKATESKTSDGPLLKQEDLVLKEPGSFEKTPKILTRPTDRVLADYRTTSSQYNAVVGGLSTTCYPVCGVPSIRSDIPAPQIHRVSDRNNYGDEANAYALICPSVFSQKGVYERDFFKTRPKAESLPASVKMAMGHGETIARILRNIGVSISDESFEEVWKQACMKHHRGEVRCYLPYTPAMYQSLRQPDDGQLARPLM</sequence>
<proteinExistence type="predicted"/>
<dbReference type="GO" id="GO:0005509">
    <property type="term" value="F:calcium ion binding"/>
    <property type="evidence" value="ECO:0007669"/>
    <property type="project" value="InterPro"/>
</dbReference>
<gene>
    <name evidence="12" type="primary">EFHB</name>
    <name evidence="12" type="ORF">Y1Q_0019328</name>
</gene>
<keyword evidence="2" id="KW-0963">Cytoplasm</keyword>
<dbReference type="Proteomes" id="UP000050525">
    <property type="component" value="Unassembled WGS sequence"/>
</dbReference>
<dbReference type="InterPro" id="IPR002048">
    <property type="entry name" value="EF_hand_dom"/>
</dbReference>
<dbReference type="InterPro" id="IPR018247">
    <property type="entry name" value="EF_Hand_1_Ca_BS"/>
</dbReference>
<evidence type="ECO:0000313" key="12">
    <source>
        <dbReference type="EMBL" id="KYO26902.1"/>
    </source>
</evidence>
<evidence type="ECO:0000256" key="4">
    <source>
        <dbReference type="ARBA" id="ARBA00022737"/>
    </source>
</evidence>
<dbReference type="Pfam" id="PF13499">
    <property type="entry name" value="EF-hand_7"/>
    <property type="match status" value="1"/>
</dbReference>
<dbReference type="EMBL" id="AKHW03005461">
    <property type="protein sequence ID" value="KYO26902.1"/>
    <property type="molecule type" value="Genomic_DNA"/>
</dbReference>
<keyword evidence="13" id="KW-1185">Reference proteome</keyword>
<keyword evidence="4" id="KW-0677">Repeat</keyword>
<keyword evidence="9" id="KW-0966">Cell projection</keyword>
<keyword evidence="3" id="KW-0479">Metal-binding</keyword>
<dbReference type="Pfam" id="PF25325">
    <property type="entry name" value="EF-hand_EFHB_C"/>
    <property type="match status" value="2"/>
</dbReference>
<keyword evidence="6" id="KW-0282">Flagellum</keyword>
<dbReference type="AlphaFoldDB" id="A0A151MQX0"/>